<name>X1EKC3_9ZZZZ</name>
<gene>
    <name evidence="1" type="ORF">S03H2_06959</name>
</gene>
<sequence>MNMDIEILVGKITREKGVRIYKEGKEELLTKHGYDHFLTEPT</sequence>
<evidence type="ECO:0000313" key="1">
    <source>
        <dbReference type="EMBL" id="GAH20820.1"/>
    </source>
</evidence>
<dbReference type="AlphaFoldDB" id="X1EKC3"/>
<organism evidence="1">
    <name type="scientific">marine sediment metagenome</name>
    <dbReference type="NCBI Taxonomy" id="412755"/>
    <lineage>
        <taxon>unclassified sequences</taxon>
        <taxon>metagenomes</taxon>
        <taxon>ecological metagenomes</taxon>
    </lineage>
</organism>
<dbReference type="EMBL" id="BARU01003136">
    <property type="protein sequence ID" value="GAH20820.1"/>
    <property type="molecule type" value="Genomic_DNA"/>
</dbReference>
<accession>X1EKC3</accession>
<reference evidence="1" key="1">
    <citation type="journal article" date="2014" name="Front. Microbiol.">
        <title>High frequency of phylogenetically diverse reductive dehalogenase-homologous genes in deep subseafloor sedimentary metagenomes.</title>
        <authorList>
            <person name="Kawai M."/>
            <person name="Futagami T."/>
            <person name="Toyoda A."/>
            <person name="Takaki Y."/>
            <person name="Nishi S."/>
            <person name="Hori S."/>
            <person name="Arai W."/>
            <person name="Tsubouchi T."/>
            <person name="Morono Y."/>
            <person name="Uchiyama I."/>
            <person name="Ito T."/>
            <person name="Fujiyama A."/>
            <person name="Inagaki F."/>
            <person name="Takami H."/>
        </authorList>
    </citation>
    <scope>NUCLEOTIDE SEQUENCE</scope>
    <source>
        <strain evidence="1">Expedition CK06-06</strain>
    </source>
</reference>
<proteinExistence type="predicted"/>
<comment type="caution">
    <text evidence="1">The sequence shown here is derived from an EMBL/GenBank/DDBJ whole genome shotgun (WGS) entry which is preliminary data.</text>
</comment>
<protein>
    <submittedName>
        <fullName evidence="1">Uncharacterized protein</fullName>
    </submittedName>
</protein>